<keyword evidence="2" id="KW-1133">Transmembrane helix</keyword>
<evidence type="ECO:0000256" key="1">
    <source>
        <dbReference type="SAM" id="MobiDB-lite"/>
    </source>
</evidence>
<gene>
    <name evidence="3" type="ORF">F3Y22_tig00110303pilonHSYRG00244</name>
</gene>
<reference evidence="3" key="1">
    <citation type="submission" date="2019-09" db="EMBL/GenBank/DDBJ databases">
        <title>Draft genome information of white flower Hibiscus syriacus.</title>
        <authorList>
            <person name="Kim Y.-M."/>
        </authorList>
    </citation>
    <scope>NUCLEOTIDE SEQUENCE [LARGE SCALE GENOMIC DNA]</scope>
    <source>
        <strain evidence="3">YM2019G1</strain>
    </source>
</reference>
<dbReference type="AlphaFoldDB" id="A0A6A3B4D2"/>
<keyword evidence="2" id="KW-0472">Membrane</keyword>
<accession>A0A6A3B4D2</accession>
<comment type="caution">
    <text evidence="3">The sequence shown here is derived from an EMBL/GenBank/DDBJ whole genome shotgun (WGS) entry which is preliminary data.</text>
</comment>
<keyword evidence="4" id="KW-1185">Reference proteome</keyword>
<protein>
    <submittedName>
        <fullName evidence="3">Uncharacterized protein</fullName>
    </submittedName>
</protein>
<proteinExistence type="predicted"/>
<organism evidence="3 4">
    <name type="scientific">Hibiscus syriacus</name>
    <name type="common">Rose of Sharon</name>
    <dbReference type="NCBI Taxonomy" id="106335"/>
    <lineage>
        <taxon>Eukaryota</taxon>
        <taxon>Viridiplantae</taxon>
        <taxon>Streptophyta</taxon>
        <taxon>Embryophyta</taxon>
        <taxon>Tracheophyta</taxon>
        <taxon>Spermatophyta</taxon>
        <taxon>Magnoliopsida</taxon>
        <taxon>eudicotyledons</taxon>
        <taxon>Gunneridae</taxon>
        <taxon>Pentapetalae</taxon>
        <taxon>rosids</taxon>
        <taxon>malvids</taxon>
        <taxon>Malvales</taxon>
        <taxon>Malvaceae</taxon>
        <taxon>Malvoideae</taxon>
        <taxon>Hibiscus</taxon>
    </lineage>
</organism>
<name>A0A6A3B4D2_HIBSY</name>
<dbReference type="Proteomes" id="UP000436088">
    <property type="component" value="Unassembled WGS sequence"/>
</dbReference>
<feature type="transmembrane region" description="Helical" evidence="2">
    <location>
        <begin position="33"/>
        <end position="55"/>
    </location>
</feature>
<feature type="region of interest" description="Disordered" evidence="1">
    <location>
        <begin position="91"/>
        <end position="113"/>
    </location>
</feature>
<evidence type="ECO:0000313" key="4">
    <source>
        <dbReference type="Proteomes" id="UP000436088"/>
    </source>
</evidence>
<evidence type="ECO:0000313" key="3">
    <source>
        <dbReference type="EMBL" id="KAE8711113.1"/>
    </source>
</evidence>
<sequence length="113" mass="12111">MPIALFSPPVFYASVFQEATRMLVVGHNTPSHVIGLGGVAGVGLFLARVAAMALWRSAGWGRAPPDPIRVKHKWSSNLGFWGMLLSPPRLDGAATSQPPADNDGDADNLWKFT</sequence>
<keyword evidence="2" id="KW-0812">Transmembrane</keyword>
<evidence type="ECO:0000256" key="2">
    <source>
        <dbReference type="SAM" id="Phobius"/>
    </source>
</evidence>
<dbReference type="EMBL" id="VEPZ02000921">
    <property type="protein sequence ID" value="KAE8711113.1"/>
    <property type="molecule type" value="Genomic_DNA"/>
</dbReference>